<sequence length="190" mass="21523">MGGECANTVCRLPDREFSRLYTVSEQADETWDLIYRFKYGEERHLADELGAMLVAFLRSHRDELERFDLFTSIALYIGPDAQRLWDYLAMIIEAARRIDDSWPFVPDVITKVRPTGRFLGIGVEERRAIAEGELRDALHVPDPGLVAGRRVLLVDDAFSEGFTMREMARALRGAGAVEVAGLVFTRRKGT</sequence>
<organism evidence="3">
    <name type="scientific">uncultured Nocardioidaceae bacterium</name>
    <dbReference type="NCBI Taxonomy" id="253824"/>
    <lineage>
        <taxon>Bacteria</taxon>
        <taxon>Bacillati</taxon>
        <taxon>Actinomycetota</taxon>
        <taxon>Actinomycetes</taxon>
        <taxon>Propionibacteriales</taxon>
        <taxon>Nocardioidaceae</taxon>
        <taxon>environmental samples</taxon>
    </lineage>
</organism>
<evidence type="ECO:0000256" key="1">
    <source>
        <dbReference type="ARBA" id="ARBA00008007"/>
    </source>
</evidence>
<dbReference type="InterPro" id="IPR029057">
    <property type="entry name" value="PRTase-like"/>
</dbReference>
<dbReference type="PANTHER" id="PTHR47505">
    <property type="entry name" value="DNA UTILIZATION PROTEIN YHGH"/>
    <property type="match status" value="1"/>
</dbReference>
<evidence type="ECO:0000313" key="3">
    <source>
        <dbReference type="EMBL" id="CAA9318156.1"/>
    </source>
</evidence>
<dbReference type="InterPro" id="IPR051910">
    <property type="entry name" value="ComF/GntX_DNA_util-trans"/>
</dbReference>
<reference evidence="3" key="1">
    <citation type="submission" date="2020-02" db="EMBL/GenBank/DDBJ databases">
        <authorList>
            <person name="Meier V. D."/>
        </authorList>
    </citation>
    <scope>NUCLEOTIDE SEQUENCE</scope>
    <source>
        <strain evidence="3">AVDCRST_MAG36</strain>
    </source>
</reference>
<name>A0A6J4L3A2_9ACTN</name>
<protein>
    <recommendedName>
        <fullName evidence="2">Phosphoribosyltransferase domain-containing protein</fullName>
    </recommendedName>
</protein>
<dbReference type="EMBL" id="CADCUH010000019">
    <property type="protein sequence ID" value="CAA9318156.1"/>
    <property type="molecule type" value="Genomic_DNA"/>
</dbReference>
<comment type="similarity">
    <text evidence="1">Belongs to the ComF/GntX family.</text>
</comment>
<dbReference type="Gene3D" id="3.40.50.2020">
    <property type="match status" value="1"/>
</dbReference>
<dbReference type="AlphaFoldDB" id="A0A6J4L3A2"/>
<proteinExistence type="inferred from homology"/>
<dbReference type="CDD" id="cd06223">
    <property type="entry name" value="PRTases_typeI"/>
    <property type="match status" value="1"/>
</dbReference>
<accession>A0A6J4L3A2</accession>
<gene>
    <name evidence="3" type="ORF">AVDCRST_MAG36-246</name>
</gene>
<dbReference type="Pfam" id="PF00156">
    <property type="entry name" value="Pribosyltran"/>
    <property type="match status" value="1"/>
</dbReference>
<feature type="domain" description="Phosphoribosyltransferase" evidence="2">
    <location>
        <begin position="141"/>
        <end position="184"/>
    </location>
</feature>
<dbReference type="InterPro" id="IPR000836">
    <property type="entry name" value="PRTase_dom"/>
</dbReference>
<dbReference type="PANTHER" id="PTHR47505:SF1">
    <property type="entry name" value="DNA UTILIZATION PROTEIN YHGH"/>
    <property type="match status" value="1"/>
</dbReference>
<dbReference type="SUPFAM" id="SSF53271">
    <property type="entry name" value="PRTase-like"/>
    <property type="match status" value="1"/>
</dbReference>
<evidence type="ECO:0000259" key="2">
    <source>
        <dbReference type="Pfam" id="PF00156"/>
    </source>
</evidence>